<feature type="domain" description="Transposase DDE" evidence="1">
    <location>
        <begin position="14"/>
        <end position="163"/>
    </location>
</feature>
<organism evidence="2">
    <name type="scientific">marine sediment metagenome</name>
    <dbReference type="NCBI Taxonomy" id="412755"/>
    <lineage>
        <taxon>unclassified sequences</taxon>
        <taxon>metagenomes</taxon>
        <taxon>ecological metagenomes</taxon>
    </lineage>
</organism>
<name>X1MZ05_9ZZZZ</name>
<comment type="caution">
    <text evidence="2">The sequence shown here is derived from an EMBL/GenBank/DDBJ whole genome shotgun (WGS) entry which is preliminary data.</text>
</comment>
<dbReference type="EMBL" id="BARV01016114">
    <property type="protein sequence ID" value="GAI23266.1"/>
    <property type="molecule type" value="Genomic_DNA"/>
</dbReference>
<sequence>MDTQCEIQTAFTFRDDREIRLDFEGGQITSDAGLLPLREFDHRIGFTDSIVACLDDDRHPSYVKHELAELLIQRLYGVIAGYEDQNDAQLLRADGLFQLIAGNDQGEPLASQPSLSRFENSVSATENGALNDLLLESFIAHHHPPIIIIDVDSTDDPAHGQQQ</sequence>
<dbReference type="AlphaFoldDB" id="X1MZ05"/>
<dbReference type="InterPro" id="IPR025668">
    <property type="entry name" value="Tnp_DDE_dom"/>
</dbReference>
<evidence type="ECO:0000313" key="2">
    <source>
        <dbReference type="EMBL" id="GAI23266.1"/>
    </source>
</evidence>
<reference evidence="2" key="1">
    <citation type="journal article" date="2014" name="Front. Microbiol.">
        <title>High frequency of phylogenetically diverse reductive dehalogenase-homologous genes in deep subseafloor sedimentary metagenomes.</title>
        <authorList>
            <person name="Kawai M."/>
            <person name="Futagami T."/>
            <person name="Toyoda A."/>
            <person name="Takaki Y."/>
            <person name="Nishi S."/>
            <person name="Hori S."/>
            <person name="Arai W."/>
            <person name="Tsubouchi T."/>
            <person name="Morono Y."/>
            <person name="Uchiyama I."/>
            <person name="Ito T."/>
            <person name="Fujiyama A."/>
            <person name="Inagaki F."/>
            <person name="Takami H."/>
        </authorList>
    </citation>
    <scope>NUCLEOTIDE SEQUENCE</scope>
    <source>
        <strain evidence="2">Expedition CK06-06</strain>
    </source>
</reference>
<feature type="non-terminal residue" evidence="2">
    <location>
        <position position="163"/>
    </location>
</feature>
<protein>
    <recommendedName>
        <fullName evidence="1">Transposase DDE domain-containing protein</fullName>
    </recommendedName>
</protein>
<gene>
    <name evidence="2" type="ORF">S06H3_27736</name>
</gene>
<proteinExistence type="predicted"/>
<dbReference type="Pfam" id="PF13701">
    <property type="entry name" value="DDE_Tnp_1_4"/>
    <property type="match status" value="1"/>
</dbReference>
<evidence type="ECO:0000259" key="1">
    <source>
        <dbReference type="Pfam" id="PF13701"/>
    </source>
</evidence>
<accession>X1MZ05</accession>